<feature type="domain" description="ABC transporter" evidence="4">
    <location>
        <begin position="4"/>
        <end position="244"/>
    </location>
</feature>
<reference evidence="5 6" key="1">
    <citation type="submission" date="2018-11" db="EMBL/GenBank/DDBJ databases">
        <title>Novel Erysipelotrichaceae bacterium isolated from small intestine of a swine.</title>
        <authorList>
            <person name="Kim J.S."/>
            <person name="Choe H."/>
            <person name="Lee Y.R."/>
            <person name="Kim K.M."/>
            <person name="Park D.S."/>
        </authorList>
    </citation>
    <scope>NUCLEOTIDE SEQUENCE [LARGE SCALE GENOMIC DNA]</scope>
    <source>
        <strain evidence="5 6">SG0102</strain>
    </source>
</reference>
<dbReference type="PROSITE" id="PS50893">
    <property type="entry name" value="ABC_TRANSPORTER_2"/>
    <property type="match status" value="1"/>
</dbReference>
<evidence type="ECO:0000313" key="6">
    <source>
        <dbReference type="Proteomes" id="UP000268059"/>
    </source>
</evidence>
<dbReference type="Pfam" id="PF00005">
    <property type="entry name" value="ABC_tran"/>
    <property type="match status" value="1"/>
</dbReference>
<accession>A0A3G9JM92</accession>
<evidence type="ECO:0000256" key="3">
    <source>
        <dbReference type="ARBA" id="ARBA00022840"/>
    </source>
</evidence>
<dbReference type="InterPro" id="IPR003439">
    <property type="entry name" value="ABC_transporter-like_ATP-bd"/>
</dbReference>
<evidence type="ECO:0000259" key="4">
    <source>
        <dbReference type="PROSITE" id="PS50893"/>
    </source>
</evidence>
<dbReference type="OrthoDB" id="9806149at2"/>
<evidence type="ECO:0000256" key="1">
    <source>
        <dbReference type="ARBA" id="ARBA00006216"/>
    </source>
</evidence>
<keyword evidence="3 5" id="KW-0067">ATP-binding</keyword>
<gene>
    <name evidence="5" type="ORF">SG0102_20750</name>
</gene>
<dbReference type="NCBIfam" id="TIGR01978">
    <property type="entry name" value="sufC"/>
    <property type="match status" value="1"/>
</dbReference>
<name>A0A3G9JM92_9FIRM</name>
<dbReference type="InParanoid" id="A0A3G9JM92"/>
<keyword evidence="2" id="KW-0547">Nucleotide-binding</keyword>
<organism evidence="5 6">
    <name type="scientific">Intestinibaculum porci</name>
    <dbReference type="NCBI Taxonomy" id="2487118"/>
    <lineage>
        <taxon>Bacteria</taxon>
        <taxon>Bacillati</taxon>
        <taxon>Bacillota</taxon>
        <taxon>Erysipelotrichia</taxon>
        <taxon>Erysipelotrichales</taxon>
        <taxon>Erysipelotrichaceae</taxon>
        <taxon>Intestinibaculum</taxon>
    </lineage>
</organism>
<dbReference type="SUPFAM" id="SSF52540">
    <property type="entry name" value="P-loop containing nucleoside triphosphate hydrolases"/>
    <property type="match status" value="1"/>
</dbReference>
<dbReference type="CDD" id="cd03217">
    <property type="entry name" value="ABC_FeS_Assembly"/>
    <property type="match status" value="1"/>
</dbReference>
<evidence type="ECO:0000256" key="2">
    <source>
        <dbReference type="ARBA" id="ARBA00022741"/>
    </source>
</evidence>
<dbReference type="KEGG" id="ebm:SG0102_20750"/>
<protein>
    <submittedName>
        <fullName evidence="5">ABC transporter ATP-binding protein</fullName>
    </submittedName>
</protein>
<dbReference type="SMART" id="SM00382">
    <property type="entry name" value="AAA"/>
    <property type="match status" value="1"/>
</dbReference>
<dbReference type="GO" id="GO:0016887">
    <property type="term" value="F:ATP hydrolysis activity"/>
    <property type="evidence" value="ECO:0007669"/>
    <property type="project" value="InterPro"/>
</dbReference>
<dbReference type="Proteomes" id="UP000268059">
    <property type="component" value="Chromosome"/>
</dbReference>
<dbReference type="EMBL" id="AP019309">
    <property type="protein sequence ID" value="BBH27141.1"/>
    <property type="molecule type" value="Genomic_DNA"/>
</dbReference>
<comment type="similarity">
    <text evidence="1">Belongs to the ABC transporter superfamily. Ycf16 family.</text>
</comment>
<dbReference type="Gene3D" id="3.40.50.300">
    <property type="entry name" value="P-loop containing nucleotide triphosphate hydrolases"/>
    <property type="match status" value="1"/>
</dbReference>
<dbReference type="PANTHER" id="PTHR43204">
    <property type="entry name" value="ABC TRANSPORTER I FAMILY MEMBER 6, CHLOROPLASTIC"/>
    <property type="match status" value="1"/>
</dbReference>
<dbReference type="AlphaFoldDB" id="A0A3G9JM92"/>
<dbReference type="InterPro" id="IPR003593">
    <property type="entry name" value="AAA+_ATPase"/>
</dbReference>
<dbReference type="PANTHER" id="PTHR43204:SF1">
    <property type="entry name" value="ABC TRANSPORTER I FAMILY MEMBER 6, CHLOROPLASTIC"/>
    <property type="match status" value="1"/>
</dbReference>
<dbReference type="InterPro" id="IPR027417">
    <property type="entry name" value="P-loop_NTPase"/>
</dbReference>
<evidence type="ECO:0000313" key="5">
    <source>
        <dbReference type="EMBL" id="BBH27141.1"/>
    </source>
</evidence>
<dbReference type="GO" id="GO:0005524">
    <property type="term" value="F:ATP binding"/>
    <property type="evidence" value="ECO:0007669"/>
    <property type="project" value="UniProtKB-KW"/>
</dbReference>
<sequence>MSVLDIKDLHVSVEDKEILKGINLTIKTGETHALMGPNGNGKSTLLSTIMGHPKYTVTSGSITLDGEDVLAMSVDERARKGLFLGMQYPEAIPGVTNSDFLRAAINARREEPMKLFQFIRKLDSAIDELQMDENLAHRYLNEGFSGGEKKRNEILQMKLLNPKFALLDEIDSGLDVDALKIVSDAINNMKSDELGLVIVSHYDRLYELVKPTHVHVLVDGKIVVDGGYEIAERINKEGFEWVKELGVELKEEQDENIKGVPSMLGTCAAKVVTDESQN</sequence>
<keyword evidence="6" id="KW-1185">Reference proteome</keyword>
<proteinExistence type="inferred from homology"/>
<dbReference type="RefSeq" id="WP_125119893.1">
    <property type="nucleotide sequence ID" value="NZ_AP019309.1"/>
</dbReference>
<dbReference type="FunCoup" id="A0A3G9JM92">
    <property type="interactions" value="323"/>
</dbReference>
<dbReference type="InterPro" id="IPR010230">
    <property type="entry name" value="FeS-cluster_ATPase_SufC"/>
</dbReference>